<reference evidence="8" key="1">
    <citation type="submission" date="2017-06" db="EMBL/GenBank/DDBJ databases">
        <authorList>
            <person name="Varghese N."/>
            <person name="Submissions S."/>
        </authorList>
    </citation>
    <scope>NUCLEOTIDE SEQUENCE [LARGE SCALE GENOMIC DNA]</scope>
    <source>
        <strain evidence="8">DSM 28041</strain>
    </source>
</reference>
<proteinExistence type="predicted"/>
<gene>
    <name evidence="7" type="ORF">SAMN06269173_102102</name>
</gene>
<name>A0A238W0N4_9BACT</name>
<evidence type="ECO:0000313" key="7">
    <source>
        <dbReference type="EMBL" id="SNR39924.1"/>
    </source>
</evidence>
<dbReference type="PANTHER" id="PTHR36985:SF1">
    <property type="entry name" value="TRANSLOCATION AND ASSEMBLY MODULE SUBUNIT TAMB"/>
    <property type="match status" value="1"/>
</dbReference>
<keyword evidence="2" id="KW-0812">Transmembrane</keyword>
<dbReference type="EMBL" id="FZNS01000002">
    <property type="protein sequence ID" value="SNR39924.1"/>
    <property type="molecule type" value="Genomic_DNA"/>
</dbReference>
<dbReference type="GO" id="GO:0009306">
    <property type="term" value="P:protein secretion"/>
    <property type="evidence" value="ECO:0007669"/>
    <property type="project" value="InterPro"/>
</dbReference>
<evidence type="ECO:0000259" key="6">
    <source>
        <dbReference type="Pfam" id="PF04357"/>
    </source>
</evidence>
<dbReference type="InterPro" id="IPR007452">
    <property type="entry name" value="TamB_C"/>
</dbReference>
<evidence type="ECO:0000256" key="2">
    <source>
        <dbReference type="ARBA" id="ARBA00022692"/>
    </source>
</evidence>
<accession>A0A238W0N4</accession>
<evidence type="ECO:0000256" key="5">
    <source>
        <dbReference type="SAM" id="MobiDB-lite"/>
    </source>
</evidence>
<keyword evidence="8" id="KW-1185">Reference proteome</keyword>
<organism evidence="7 8">
    <name type="scientific">Hymenobacter mucosus</name>
    <dbReference type="NCBI Taxonomy" id="1411120"/>
    <lineage>
        <taxon>Bacteria</taxon>
        <taxon>Pseudomonadati</taxon>
        <taxon>Bacteroidota</taxon>
        <taxon>Cytophagia</taxon>
        <taxon>Cytophagales</taxon>
        <taxon>Hymenobacteraceae</taxon>
        <taxon>Hymenobacter</taxon>
    </lineage>
</organism>
<evidence type="ECO:0000256" key="1">
    <source>
        <dbReference type="ARBA" id="ARBA00004167"/>
    </source>
</evidence>
<dbReference type="GO" id="GO:0005886">
    <property type="term" value="C:plasma membrane"/>
    <property type="evidence" value="ECO:0007669"/>
    <property type="project" value="InterPro"/>
</dbReference>
<keyword evidence="4" id="KW-0472">Membrane</keyword>
<keyword evidence="3" id="KW-1133">Transmembrane helix</keyword>
<feature type="region of interest" description="Disordered" evidence="5">
    <location>
        <begin position="1501"/>
        <end position="1521"/>
    </location>
</feature>
<evidence type="ECO:0000256" key="3">
    <source>
        <dbReference type="ARBA" id="ARBA00022989"/>
    </source>
</evidence>
<dbReference type="InterPro" id="IPR008023">
    <property type="entry name" value="DUF748"/>
</dbReference>
<dbReference type="PANTHER" id="PTHR36985">
    <property type="entry name" value="TRANSLOCATION AND ASSEMBLY MODULE SUBUNIT TAMB"/>
    <property type="match status" value="1"/>
</dbReference>
<dbReference type="Proteomes" id="UP000198310">
    <property type="component" value="Unassembled WGS sequence"/>
</dbReference>
<dbReference type="Pfam" id="PF04357">
    <property type="entry name" value="TamB"/>
    <property type="match status" value="1"/>
</dbReference>
<comment type="subcellular location">
    <subcellularLocation>
        <location evidence="1">Membrane</location>
        <topology evidence="1">Single-pass membrane protein</topology>
    </subcellularLocation>
</comment>
<evidence type="ECO:0000313" key="8">
    <source>
        <dbReference type="Proteomes" id="UP000198310"/>
    </source>
</evidence>
<dbReference type="Pfam" id="PF05359">
    <property type="entry name" value="DUF748"/>
    <property type="match status" value="1"/>
</dbReference>
<protein>
    <recommendedName>
        <fullName evidence="6">Translocation and assembly module TamB C-terminal domain-containing protein</fullName>
    </recommendedName>
</protein>
<feature type="domain" description="Translocation and assembly module TamB C-terminal" evidence="6">
    <location>
        <begin position="1038"/>
        <end position="1471"/>
    </location>
</feature>
<sequence>MPRFLSVILKVLFALLVVVVLAVAGILLALRVPSVQTSVAQRAASILTEKLGQKVIVNRVDIRPFSRVLLEGVRVLDRRGNELFNIGRADADIRLFSVFDPSHLHVGKLTLEEPRFDLVTYKDQPDSTSLDQFIRAVKRLIGPSDTTKVSKPFDFKIEAIALRNGRFVLERQNVPRIPEYGRTMDYAHMYLDSIYADADQLWIKGDTIHANISGLRTVDTPSGTRLRELTSNMTYSGKFWEFDKLMLRVQNSQLSNYIRFEYDHFLNFTDFNDSVKVIARLQPSRVNSDDIAKFAPQPFMRDLKETVLISGDAKGYVRNFTTRNLDIQYGRATRVRGNINVEGLPNIKESFVEMRLQPSVVDGRDIRRYIPASGWPYVQRLGTVKLQGQFLGFYNDFVANGSFQTALGSVVSDVNLKFKNDPRYSSYEGQVRTTGFQLGRLLGDERTVRDVTMNGKVEGVGFDLRTARLTANATVQSIWLNGYRYRNITTNGRFSRESFTGKIAANDPSLQFDADGTIDVNKARQAFDLRARIRRADLRALGLTKQSVVVATTADVKFQGLTLDALLGYARLRNSRVSYAGRAVPVDTLDIISRYQAGQRQVSVRSEVLNLGLVGNFTPSTVIQDVTTLIEEYRLNFRSNDAAIAAYYRRKRQRTLPDYQIALNLYLKQPNPVLHLFLPQLTISDSTRIDGSFRNGQTSIFQLGGHVNALRYDSVQVVNSDFELNTSKLPYQPEVLAQASVTSERQRVPGLGATEKFYVEGVWDQEKINFSTSLAQTGTTNRAQINGALAFLENAVKITFRQSGVNVLGKDWTIAPNNSLLISGGGKEFDFQNVTLSNGNQSISAQGFISQDDNKPLALTVKDFELTTLSSLTGGQKFAGRVNALGTISGVYGQLVVNSTLRVDSLQMDNVLIGNVQGRGDWDNTARRVAVNLDVERDKQRVVAVTGTYTPGAETQQLNLMGVLDQAPVKLAEPFLSTLFRDLGGTAVGTLRLTGKLNAPVLTGNIDVTDGQLTFIYLGTTYTFSDRIRFLEDRIALQNITVRDPQGNSGVVNGSIFEQGFQDMRLELNAAFRKLQVLNTTRKDNELYFGQAYATGTAVVRGPADNLFVNVTARSEAGTRISLPFDNAAKAEQAKYIKFVNRNLPDTARARQAVEVAGTTDLSGIRLNMNLDITPDAYLELLLDESTGDIIRGTATGQLRLNIDTRGDFNMYGQVEIVRGAYNFTLQGLVNKEFVVRPGGTIAWNGDPLAGEMNVTATYTQRTSLAPILATNTAVVPVTAVMNLTGPILQPIIRLNLEFNDIPSSLEGDLAPFLSSLRNDEQELNRQVFSLVVFRQLTPIGSLAVTRLQGENNALGNSLGQIISTQLGLLTSQIDPNLEISFNLNGLTAEDLQALQLRLSYSFMNGRLRITREGSFGSTSANGSNPQLASTQTSLIGDLSLEYYLRPDGKFRAKLRYETTPRDLTALGQATNQARAGISVVHTEQFDSFRELFARRRLRRRDQNARKARELQIDDDPRTSM</sequence>
<dbReference type="RefSeq" id="WP_089331823.1">
    <property type="nucleotide sequence ID" value="NZ_FZNS01000002.1"/>
</dbReference>
<evidence type="ECO:0000256" key="4">
    <source>
        <dbReference type="ARBA" id="ARBA00023136"/>
    </source>
</evidence>